<feature type="non-terminal residue" evidence="1">
    <location>
        <position position="1"/>
    </location>
</feature>
<dbReference type="EMBL" id="BART01006728">
    <property type="protein sequence ID" value="GAG68737.1"/>
    <property type="molecule type" value="Genomic_DNA"/>
</dbReference>
<gene>
    <name evidence="1" type="ORF">S01H4_15347</name>
</gene>
<sequence>NTNNYLGKPQYMPQGLKQSSSVVSIGFSVAESAANTFTQGSVDLNLSPLDREVFVVLAVNLDPQSPDMIDGTNTFTNSSLTTTSQTAVATLADANCLSVANERIRSTGAMAVGFSTQALETPPATLEYIGIIATNDFFVQVIGAGNTLAKGVSGKVYGYRAIASADIYAALVQSEVLSA</sequence>
<comment type="caution">
    <text evidence="1">The sequence shown here is derived from an EMBL/GenBank/DDBJ whole genome shotgun (WGS) entry which is preliminary data.</text>
</comment>
<organism evidence="1">
    <name type="scientific">marine sediment metagenome</name>
    <dbReference type="NCBI Taxonomy" id="412755"/>
    <lineage>
        <taxon>unclassified sequences</taxon>
        <taxon>metagenomes</taxon>
        <taxon>ecological metagenomes</taxon>
    </lineage>
</organism>
<proteinExistence type="predicted"/>
<name>X1AG24_9ZZZZ</name>
<protein>
    <submittedName>
        <fullName evidence="1">Uncharacterized protein</fullName>
    </submittedName>
</protein>
<accession>X1AG24</accession>
<reference evidence="1" key="1">
    <citation type="journal article" date="2014" name="Front. Microbiol.">
        <title>High frequency of phylogenetically diverse reductive dehalogenase-homologous genes in deep subseafloor sedimentary metagenomes.</title>
        <authorList>
            <person name="Kawai M."/>
            <person name="Futagami T."/>
            <person name="Toyoda A."/>
            <person name="Takaki Y."/>
            <person name="Nishi S."/>
            <person name="Hori S."/>
            <person name="Arai W."/>
            <person name="Tsubouchi T."/>
            <person name="Morono Y."/>
            <person name="Uchiyama I."/>
            <person name="Ito T."/>
            <person name="Fujiyama A."/>
            <person name="Inagaki F."/>
            <person name="Takami H."/>
        </authorList>
    </citation>
    <scope>NUCLEOTIDE SEQUENCE</scope>
    <source>
        <strain evidence="1">Expedition CK06-06</strain>
    </source>
</reference>
<dbReference type="AlphaFoldDB" id="X1AG24"/>
<evidence type="ECO:0000313" key="1">
    <source>
        <dbReference type="EMBL" id="GAG68737.1"/>
    </source>
</evidence>